<name>A0ACB8I6P1_CITSI</name>
<dbReference type="Proteomes" id="UP000829398">
    <property type="component" value="Chromosome 9"/>
</dbReference>
<protein>
    <submittedName>
        <fullName evidence="1">Uncharacterized protein</fullName>
    </submittedName>
</protein>
<proteinExistence type="predicted"/>
<organism evidence="1 2">
    <name type="scientific">Citrus sinensis</name>
    <name type="common">Sweet orange</name>
    <name type="synonym">Citrus aurantium var. sinensis</name>
    <dbReference type="NCBI Taxonomy" id="2711"/>
    <lineage>
        <taxon>Eukaryota</taxon>
        <taxon>Viridiplantae</taxon>
        <taxon>Streptophyta</taxon>
        <taxon>Embryophyta</taxon>
        <taxon>Tracheophyta</taxon>
        <taxon>Spermatophyta</taxon>
        <taxon>Magnoliopsida</taxon>
        <taxon>eudicotyledons</taxon>
        <taxon>Gunneridae</taxon>
        <taxon>Pentapetalae</taxon>
        <taxon>rosids</taxon>
        <taxon>malvids</taxon>
        <taxon>Sapindales</taxon>
        <taxon>Rutaceae</taxon>
        <taxon>Aurantioideae</taxon>
        <taxon>Citrus</taxon>
    </lineage>
</organism>
<reference evidence="2" key="1">
    <citation type="journal article" date="2023" name="Hortic. Res.">
        <title>A chromosome-level phased genome enabling allele-level studies in sweet orange: a case study on citrus Huanglongbing tolerance.</title>
        <authorList>
            <person name="Wu B."/>
            <person name="Yu Q."/>
            <person name="Deng Z."/>
            <person name="Duan Y."/>
            <person name="Luo F."/>
            <person name="Gmitter F. Jr."/>
        </authorList>
    </citation>
    <scope>NUCLEOTIDE SEQUENCE [LARGE SCALE GENOMIC DNA]</scope>
    <source>
        <strain evidence="2">cv. Valencia</strain>
    </source>
</reference>
<sequence length="552" mass="60373">MPSVSLLLLSLLSLLSLSSSQSPSGTLIDCGTVNVYTINGLKWLPDNDYVTGGIPKNVTVAVAVPTLSTVRSFPNKLHQKFCYVVPVFRGGKYLVRTTYFYGGVNGRDSPPVFDQMVDGTFWSEVNTTVDYVHGLASYYEGVFLAQGKHMSLCIGSNNYTDSDPFISALEFVPLEESVYNSTDFGKFGLRLIARHSFGYSGADNIRYPDDPFDRFWEPLVDNKKPEPGNLNVSVSGFWNLPPSKIFKTALATRPAERMELTWPPVFLSSSRYYIALYFADNPSSSREGTRVFDIIINGIPYHRNLNVTPDGVAVFATHWPLSGATNITLNPAPGSNKGPLINGGEIFQVLELGGRTLTRDVIVSLYGPSFLVAVIALETLRNSLQNPPLDWSGDPCLPHGYSWTGITCTYDRRIRIVTLNLTNMGLSGSLPSNISRLTALSGIWLGNNNLSGTIPDLSSLMRLETLHLEDNQFSGEIPSSLGKIQSLRELGQSISITGKHAKLQVIWCSLSVLHTVFLQNNNLTGQIPSSLIKPGLNLKTSPGNQLSSPPPS</sequence>
<evidence type="ECO:0000313" key="1">
    <source>
        <dbReference type="EMBL" id="KAH9682782.1"/>
    </source>
</evidence>
<comment type="caution">
    <text evidence="1">The sequence shown here is derived from an EMBL/GenBank/DDBJ whole genome shotgun (WGS) entry which is preliminary data.</text>
</comment>
<dbReference type="EMBL" id="CM039178">
    <property type="protein sequence ID" value="KAH9682782.1"/>
    <property type="molecule type" value="Genomic_DNA"/>
</dbReference>
<accession>A0ACB8I6P1</accession>
<evidence type="ECO:0000313" key="2">
    <source>
        <dbReference type="Proteomes" id="UP000829398"/>
    </source>
</evidence>
<gene>
    <name evidence="1" type="ORF">KPL71_027472</name>
</gene>
<keyword evidence="2" id="KW-1185">Reference proteome</keyword>